<proteinExistence type="predicted"/>
<evidence type="ECO:0000259" key="4">
    <source>
        <dbReference type="PROSITE" id="PS51459"/>
    </source>
</evidence>
<dbReference type="PANTHER" id="PTHR13504:SF38">
    <property type="entry name" value="FIDO DOMAIN-CONTAINING PROTEIN"/>
    <property type="match status" value="1"/>
</dbReference>
<feature type="binding site" evidence="2">
    <location>
        <begin position="169"/>
        <end position="176"/>
    </location>
    <ligand>
        <name>ATP</name>
        <dbReference type="ChEBI" id="CHEBI:30616"/>
    </ligand>
</feature>
<accession>A0AB39V1T6</accession>
<dbReference type="SUPFAM" id="SSF140931">
    <property type="entry name" value="Fic-like"/>
    <property type="match status" value="1"/>
</dbReference>
<evidence type="ECO:0000313" key="5">
    <source>
        <dbReference type="EMBL" id="XDU61396.1"/>
    </source>
</evidence>
<dbReference type="GO" id="GO:0005524">
    <property type="term" value="F:ATP binding"/>
    <property type="evidence" value="ECO:0007669"/>
    <property type="project" value="UniProtKB-KW"/>
</dbReference>
<gene>
    <name evidence="5" type="ORF">AB8B28_06935</name>
</gene>
<dbReference type="KEGG" id="lala:AB8B28_06935"/>
<sequence length="288" mass="34547">MVEIFKEFLNKERPLNDGILRKLQNNLRTEFIYNSNAIEGNTLTLRETDIILQFGITVKGKSLKEHNEVKGQEYALDFLNEVLKKEEPLSIRLIREFHALILNDDKDNRGRFKQENNTILGAKFQTTPFYQVEEKLQELIDNFNESDKNLIEKVAKFHNDFEMVHPFNDGNGRTGRLLMNLELMKNGYPITIIKNEDRDDYYQALEIASIDKNYIPLTEFIKRSVENTFWIYYKHFNEETKEKFENYLKKNEIEIEKFYKEWIDRKPEILIDLPRNWYDKIKVQTTKK</sequence>
<feature type="site" description="Important for autoinhibition of adenylyltransferase activity" evidence="3">
    <location>
        <position position="39"/>
    </location>
</feature>
<feature type="domain" description="Fido" evidence="4">
    <location>
        <begin position="89"/>
        <end position="223"/>
    </location>
</feature>
<keyword evidence="2" id="KW-0067">ATP-binding</keyword>
<reference evidence="5" key="1">
    <citation type="submission" date="2024-07" db="EMBL/GenBank/DDBJ databases">
        <authorList>
            <person name="Li X.-J."/>
            <person name="Wang X."/>
        </authorList>
    </citation>
    <scope>NUCLEOTIDE SEQUENCE</scope>
    <source>
        <strain evidence="5">HSP-536</strain>
    </source>
</reference>
<protein>
    <submittedName>
        <fullName evidence="5">Fic family protein</fullName>
    </submittedName>
</protein>
<dbReference type="InterPro" id="IPR040198">
    <property type="entry name" value="Fido_containing"/>
</dbReference>
<evidence type="ECO:0000256" key="2">
    <source>
        <dbReference type="PIRSR" id="PIRSR640198-2"/>
    </source>
</evidence>
<dbReference type="RefSeq" id="WP_369714920.1">
    <property type="nucleotide sequence ID" value="NZ_CP165647.1"/>
</dbReference>
<dbReference type="InterPro" id="IPR003812">
    <property type="entry name" value="Fido"/>
</dbReference>
<keyword evidence="2" id="KW-0547">Nucleotide-binding</keyword>
<dbReference type="InterPro" id="IPR036597">
    <property type="entry name" value="Fido-like_dom_sf"/>
</dbReference>
<organism evidence="5">
    <name type="scientific">Leptotrichia alba</name>
    <dbReference type="NCBI Taxonomy" id="3239304"/>
    <lineage>
        <taxon>Bacteria</taxon>
        <taxon>Fusobacteriati</taxon>
        <taxon>Fusobacteriota</taxon>
        <taxon>Fusobacteriia</taxon>
        <taxon>Fusobacteriales</taxon>
        <taxon>Leptotrichiaceae</taxon>
        <taxon>Leptotrichia</taxon>
    </lineage>
</organism>
<dbReference type="PROSITE" id="PS51459">
    <property type="entry name" value="FIDO"/>
    <property type="match status" value="1"/>
</dbReference>
<dbReference type="Gene3D" id="1.10.3290.10">
    <property type="entry name" value="Fido-like domain"/>
    <property type="match status" value="1"/>
</dbReference>
<evidence type="ECO:0000256" key="1">
    <source>
        <dbReference type="PIRSR" id="PIRSR640198-1"/>
    </source>
</evidence>
<dbReference type="EMBL" id="CP165647">
    <property type="protein sequence ID" value="XDU61396.1"/>
    <property type="molecule type" value="Genomic_DNA"/>
</dbReference>
<dbReference type="Pfam" id="PF02661">
    <property type="entry name" value="Fic"/>
    <property type="match status" value="1"/>
</dbReference>
<dbReference type="AlphaFoldDB" id="A0AB39V1T6"/>
<evidence type="ECO:0000256" key="3">
    <source>
        <dbReference type="PIRSR" id="PIRSR640198-3"/>
    </source>
</evidence>
<name>A0AB39V1T6_9FUSO</name>
<dbReference type="PANTHER" id="PTHR13504">
    <property type="entry name" value="FIDO DOMAIN-CONTAINING PROTEIN DDB_G0283145"/>
    <property type="match status" value="1"/>
</dbReference>
<feature type="binding site" evidence="2">
    <location>
        <begin position="201"/>
        <end position="202"/>
    </location>
    <ligand>
        <name>ATP</name>
        <dbReference type="ChEBI" id="CHEBI:30616"/>
    </ligand>
</feature>
<feature type="active site" evidence="1">
    <location>
        <position position="165"/>
    </location>
</feature>